<name>A0A409X4A6_PSICY</name>
<accession>A0A409X4A6</accession>
<dbReference type="Proteomes" id="UP000283269">
    <property type="component" value="Unassembled WGS sequence"/>
</dbReference>
<organism evidence="1 2">
    <name type="scientific">Psilocybe cyanescens</name>
    <dbReference type="NCBI Taxonomy" id="93625"/>
    <lineage>
        <taxon>Eukaryota</taxon>
        <taxon>Fungi</taxon>
        <taxon>Dikarya</taxon>
        <taxon>Basidiomycota</taxon>
        <taxon>Agaricomycotina</taxon>
        <taxon>Agaricomycetes</taxon>
        <taxon>Agaricomycetidae</taxon>
        <taxon>Agaricales</taxon>
        <taxon>Agaricineae</taxon>
        <taxon>Strophariaceae</taxon>
        <taxon>Psilocybe</taxon>
    </lineage>
</organism>
<evidence type="ECO:0000313" key="2">
    <source>
        <dbReference type="Proteomes" id="UP000283269"/>
    </source>
</evidence>
<dbReference type="InParanoid" id="A0A409X4A6"/>
<protein>
    <submittedName>
        <fullName evidence="1">Uncharacterized protein</fullName>
    </submittedName>
</protein>
<gene>
    <name evidence="1" type="ORF">CVT25_000033</name>
</gene>
<evidence type="ECO:0000313" key="1">
    <source>
        <dbReference type="EMBL" id="PPQ85589.1"/>
    </source>
</evidence>
<sequence length="94" mass="10607">MSHGTLFHVLPKVTDNIIRNIEKSIEHIASSSQRMRSKAKRSSRMEVMVHKTAMTAPYIGPKLTVFHEAKVEVPPHQFINHGHAGSENVLDVRL</sequence>
<reference evidence="1 2" key="1">
    <citation type="journal article" date="2018" name="Evol. Lett.">
        <title>Horizontal gene cluster transfer increased hallucinogenic mushroom diversity.</title>
        <authorList>
            <person name="Reynolds H.T."/>
            <person name="Vijayakumar V."/>
            <person name="Gluck-Thaler E."/>
            <person name="Korotkin H.B."/>
            <person name="Matheny P.B."/>
            <person name="Slot J.C."/>
        </authorList>
    </citation>
    <scope>NUCLEOTIDE SEQUENCE [LARGE SCALE GENOMIC DNA]</scope>
    <source>
        <strain evidence="1 2">2631</strain>
    </source>
</reference>
<comment type="caution">
    <text evidence="1">The sequence shown here is derived from an EMBL/GenBank/DDBJ whole genome shotgun (WGS) entry which is preliminary data.</text>
</comment>
<proteinExistence type="predicted"/>
<keyword evidence="2" id="KW-1185">Reference proteome</keyword>
<dbReference type="AlphaFoldDB" id="A0A409X4A6"/>
<dbReference type="EMBL" id="NHYD01002680">
    <property type="protein sequence ID" value="PPQ85589.1"/>
    <property type="molecule type" value="Genomic_DNA"/>
</dbReference>